<proteinExistence type="predicted"/>
<evidence type="ECO:0000313" key="6">
    <source>
        <dbReference type="Proteomes" id="UP000478417"/>
    </source>
</evidence>
<dbReference type="InterPro" id="IPR019734">
    <property type="entry name" value="TPR_rpt"/>
</dbReference>
<dbReference type="Gene3D" id="1.25.40.10">
    <property type="entry name" value="Tetratricopeptide repeat domain"/>
    <property type="match status" value="2"/>
</dbReference>
<keyword evidence="6" id="KW-1185">Reference proteome</keyword>
<name>A0A6B2LZ28_9BACT</name>
<sequence>MIRTVFTFICLVTAFSTAHGFLWFGEDPIDTSPVLQTEKARPIYEKALTAQREGKTGRALRAYKKVYRNYPAADFAAQSLYNSGIIYFEKKKWKKAFGMFQTILIYHPDFPQFNELIDYQFRIALATAEGESIRLLYVIPYRALNRAVGYFEIVISNAPYSEYAPLALINVALIHQYKGQTAEAIDALDRLINNYPSSLLADDAYLSLAETFATLVQGPDYDQGATREAISYFEDFLILFSNNQDVARAEKGLADMEDVYARSKLVIGEYYFKYRRWFQAAEIFFNEAITIAPESAAAESARAYISRIQAIRANRPMTKQEEASPERQKEKSFIRRWLDRIIPG</sequence>
<dbReference type="SMART" id="SM00028">
    <property type="entry name" value="TPR"/>
    <property type="match status" value="4"/>
</dbReference>
<dbReference type="Pfam" id="PF13432">
    <property type="entry name" value="TPR_16"/>
    <property type="match status" value="1"/>
</dbReference>
<evidence type="ECO:0000259" key="4">
    <source>
        <dbReference type="Pfam" id="PF13525"/>
    </source>
</evidence>
<gene>
    <name evidence="5" type="ORF">G0Q06_01040</name>
</gene>
<evidence type="ECO:0000256" key="3">
    <source>
        <dbReference type="SAM" id="SignalP"/>
    </source>
</evidence>
<dbReference type="EMBL" id="JAAGNX010000001">
    <property type="protein sequence ID" value="NDV61027.1"/>
    <property type="molecule type" value="Genomic_DNA"/>
</dbReference>
<accession>A0A6B2LZ28</accession>
<evidence type="ECO:0000313" key="5">
    <source>
        <dbReference type="EMBL" id="NDV61027.1"/>
    </source>
</evidence>
<feature type="signal peptide" evidence="3">
    <location>
        <begin position="1"/>
        <end position="18"/>
    </location>
</feature>
<feature type="chain" id="PRO_5025428767" evidence="3">
    <location>
        <begin position="19"/>
        <end position="344"/>
    </location>
</feature>
<dbReference type="PROSITE" id="PS50005">
    <property type="entry name" value="TPR"/>
    <property type="match status" value="1"/>
</dbReference>
<dbReference type="RefSeq" id="WP_163961576.1">
    <property type="nucleotide sequence ID" value="NZ_JAAGNX010000001.1"/>
</dbReference>
<dbReference type="InterPro" id="IPR011990">
    <property type="entry name" value="TPR-like_helical_dom_sf"/>
</dbReference>
<feature type="domain" description="Outer membrane lipoprotein BamD-like" evidence="4">
    <location>
        <begin position="145"/>
        <end position="282"/>
    </location>
</feature>
<dbReference type="Pfam" id="PF13525">
    <property type="entry name" value="YfiO"/>
    <property type="match status" value="1"/>
</dbReference>
<dbReference type="InterPro" id="IPR039565">
    <property type="entry name" value="BamD-like"/>
</dbReference>
<evidence type="ECO:0000256" key="2">
    <source>
        <dbReference type="PROSITE-ProRule" id="PRU00339"/>
    </source>
</evidence>
<keyword evidence="1 3" id="KW-0732">Signal</keyword>
<dbReference type="Proteomes" id="UP000478417">
    <property type="component" value="Unassembled WGS sequence"/>
</dbReference>
<comment type="caution">
    <text evidence="5">The sequence shown here is derived from an EMBL/GenBank/DDBJ whole genome shotgun (WGS) entry which is preliminary data.</text>
</comment>
<feature type="repeat" description="TPR" evidence="2">
    <location>
        <begin position="77"/>
        <end position="110"/>
    </location>
</feature>
<keyword evidence="2" id="KW-0802">TPR repeat</keyword>
<reference evidence="5 6" key="1">
    <citation type="submission" date="2020-02" db="EMBL/GenBank/DDBJ databases">
        <title>Albibacoteraceae fam. nov., the first described family within the subdivision 4 Verrucomicrobia.</title>
        <authorList>
            <person name="Xi F."/>
        </authorList>
    </citation>
    <scope>NUCLEOTIDE SEQUENCE [LARGE SCALE GENOMIC DNA]</scope>
    <source>
        <strain evidence="5 6">CK1056</strain>
    </source>
</reference>
<protein>
    <submittedName>
        <fullName evidence="5">Tetratricopeptide repeat protein</fullName>
    </submittedName>
</protein>
<dbReference type="SUPFAM" id="SSF48452">
    <property type="entry name" value="TPR-like"/>
    <property type="match status" value="1"/>
</dbReference>
<dbReference type="AlphaFoldDB" id="A0A6B2LZ28"/>
<organism evidence="5 6">
    <name type="scientific">Oceanipulchritudo coccoides</name>
    <dbReference type="NCBI Taxonomy" id="2706888"/>
    <lineage>
        <taxon>Bacteria</taxon>
        <taxon>Pseudomonadati</taxon>
        <taxon>Verrucomicrobiota</taxon>
        <taxon>Opitutia</taxon>
        <taxon>Puniceicoccales</taxon>
        <taxon>Oceanipulchritudinaceae</taxon>
        <taxon>Oceanipulchritudo</taxon>
    </lineage>
</organism>
<evidence type="ECO:0000256" key="1">
    <source>
        <dbReference type="ARBA" id="ARBA00022729"/>
    </source>
</evidence>